<feature type="compositionally biased region" description="Low complexity" evidence="1">
    <location>
        <begin position="137"/>
        <end position="150"/>
    </location>
</feature>
<sequence>MLRRKHEVGDNPLSQPVSIEIVSEPQPLTESDMLEFLGQMISEREKYISEQQEQIYSEQKDENESPEAKDENEPEVMSTANARISQISNANQYISQLNRMERSLKGFPPSVLDNNKTEKKTEYEEETPVVNENGDSVVTTKTGGKKITFD</sequence>
<proteinExistence type="predicted"/>
<dbReference type="OrthoDB" id="3973012at2759"/>
<name>A0A1L0B4L4_9ASCO</name>
<evidence type="ECO:0000313" key="3">
    <source>
        <dbReference type="Proteomes" id="UP000183365"/>
    </source>
</evidence>
<evidence type="ECO:0000256" key="1">
    <source>
        <dbReference type="SAM" id="MobiDB-lite"/>
    </source>
</evidence>
<feature type="region of interest" description="Disordered" evidence="1">
    <location>
        <begin position="105"/>
        <end position="150"/>
    </location>
</feature>
<dbReference type="VEuPathDB" id="FungiDB:HGUI_02956"/>
<dbReference type="Proteomes" id="UP000183365">
    <property type="component" value="Unassembled WGS sequence"/>
</dbReference>
<evidence type="ECO:0000313" key="2">
    <source>
        <dbReference type="EMBL" id="SGZ40756.1"/>
    </source>
</evidence>
<dbReference type="AlphaFoldDB" id="A0A1L0B4L4"/>
<dbReference type="Pfam" id="PF08203">
    <property type="entry name" value="RNA_polI_A14"/>
    <property type="match status" value="1"/>
</dbReference>
<gene>
    <name evidence="2" type="ORF">HGUI_02956</name>
</gene>
<dbReference type="Gene3D" id="6.10.250.3390">
    <property type="match status" value="1"/>
</dbReference>
<feature type="region of interest" description="Disordered" evidence="1">
    <location>
        <begin position="48"/>
        <end position="77"/>
    </location>
</feature>
<dbReference type="EMBL" id="FQNF01000063">
    <property type="protein sequence ID" value="SGZ40756.1"/>
    <property type="molecule type" value="Genomic_DNA"/>
</dbReference>
<reference evidence="3" key="1">
    <citation type="submission" date="2016-11" db="EMBL/GenBank/DDBJ databases">
        <authorList>
            <person name="Guldener U."/>
        </authorList>
    </citation>
    <scope>NUCLEOTIDE SEQUENCE [LARGE SCALE GENOMIC DNA]</scope>
</reference>
<organism evidence="2 3">
    <name type="scientific">Hanseniaspora guilliermondii</name>
    <dbReference type="NCBI Taxonomy" id="56406"/>
    <lineage>
        <taxon>Eukaryota</taxon>
        <taxon>Fungi</taxon>
        <taxon>Dikarya</taxon>
        <taxon>Ascomycota</taxon>
        <taxon>Saccharomycotina</taxon>
        <taxon>Saccharomycetes</taxon>
        <taxon>Saccharomycodales</taxon>
        <taxon>Saccharomycodaceae</taxon>
        <taxon>Hanseniaspora</taxon>
    </lineage>
</organism>
<accession>A0A1L0B4L4</accession>
<dbReference type="InterPro" id="IPR013239">
    <property type="entry name" value="RNA_polI_Rpa14"/>
</dbReference>
<protein>
    <submittedName>
        <fullName evidence="2">Uncharacterized protein</fullName>
    </submittedName>
</protein>
<feature type="compositionally biased region" description="Basic and acidic residues" evidence="1">
    <location>
        <begin position="58"/>
        <end position="71"/>
    </location>
</feature>
<keyword evidence="3" id="KW-1185">Reference proteome</keyword>